<dbReference type="EMBL" id="HBUF01590219">
    <property type="protein sequence ID" value="CAG6773101.1"/>
    <property type="molecule type" value="Transcribed_RNA"/>
</dbReference>
<proteinExistence type="predicted"/>
<accession>A0A8D9AX99</accession>
<protein>
    <submittedName>
        <fullName evidence="1">Uncharacterized protein</fullName>
    </submittedName>
</protein>
<dbReference type="AlphaFoldDB" id="A0A8D9AX99"/>
<dbReference type="EMBL" id="HBUF01590220">
    <property type="protein sequence ID" value="CAG6773106.1"/>
    <property type="molecule type" value="Transcribed_RNA"/>
</dbReference>
<dbReference type="EMBL" id="HBUF01355398">
    <property type="protein sequence ID" value="CAG6717068.1"/>
    <property type="molecule type" value="Transcribed_RNA"/>
</dbReference>
<dbReference type="EMBL" id="HBUF01590218">
    <property type="protein sequence ID" value="CAG6773096.1"/>
    <property type="molecule type" value="Transcribed_RNA"/>
</dbReference>
<reference evidence="1" key="1">
    <citation type="submission" date="2021-05" db="EMBL/GenBank/DDBJ databases">
        <authorList>
            <person name="Alioto T."/>
            <person name="Alioto T."/>
            <person name="Gomez Garrido J."/>
        </authorList>
    </citation>
    <scope>NUCLEOTIDE SEQUENCE</scope>
</reference>
<organism evidence="1">
    <name type="scientific">Cacopsylla melanoneura</name>
    <dbReference type="NCBI Taxonomy" id="428564"/>
    <lineage>
        <taxon>Eukaryota</taxon>
        <taxon>Metazoa</taxon>
        <taxon>Ecdysozoa</taxon>
        <taxon>Arthropoda</taxon>
        <taxon>Hexapoda</taxon>
        <taxon>Insecta</taxon>
        <taxon>Pterygota</taxon>
        <taxon>Neoptera</taxon>
        <taxon>Paraneoptera</taxon>
        <taxon>Hemiptera</taxon>
        <taxon>Sternorrhyncha</taxon>
        <taxon>Psylloidea</taxon>
        <taxon>Psyllidae</taxon>
        <taxon>Psyllinae</taxon>
        <taxon>Cacopsylla</taxon>
    </lineage>
</organism>
<sequence>MNLSPVPLKMKLKIHQGHLLLVKPKLRLDTKVISRGPRHQHVAPLQAGIVKPFPSPRTPYTARLQRMTGKIRRAVISWERMRRVLGRCHIKVMVVVMHVVVGKSGWEESEEEMLVGVLGGRMIVCLSSGVLGRTRH</sequence>
<name>A0A8D9AX99_9HEMI</name>
<evidence type="ECO:0000313" key="1">
    <source>
        <dbReference type="EMBL" id="CAG6773101.1"/>
    </source>
</evidence>